<evidence type="ECO:0000313" key="2">
    <source>
        <dbReference type="EMBL" id="PIN01653.1"/>
    </source>
</evidence>
<keyword evidence="3" id="KW-1185">Reference proteome</keyword>
<proteinExistence type="predicted"/>
<feature type="region of interest" description="Disordered" evidence="1">
    <location>
        <begin position="1"/>
        <end position="49"/>
    </location>
</feature>
<evidence type="ECO:0000313" key="3">
    <source>
        <dbReference type="Proteomes" id="UP000231279"/>
    </source>
</evidence>
<name>A0A2G9G8N1_9LAMI</name>
<gene>
    <name evidence="2" type="ORF">CDL12_25836</name>
</gene>
<reference evidence="3" key="1">
    <citation type="journal article" date="2018" name="Gigascience">
        <title>Genome assembly of the Pink Ipe (Handroanthus impetiginosus, Bignoniaceae), a highly valued, ecologically keystone Neotropical timber forest tree.</title>
        <authorList>
            <person name="Silva-Junior O.B."/>
            <person name="Grattapaglia D."/>
            <person name="Novaes E."/>
            <person name="Collevatti R.G."/>
        </authorList>
    </citation>
    <scope>NUCLEOTIDE SEQUENCE [LARGE SCALE GENOMIC DNA]</scope>
    <source>
        <strain evidence="3">cv. UFG-1</strain>
    </source>
</reference>
<accession>A0A2G9G8N1</accession>
<evidence type="ECO:0000256" key="1">
    <source>
        <dbReference type="SAM" id="MobiDB-lite"/>
    </source>
</evidence>
<protein>
    <submittedName>
        <fullName evidence="2">Uncharacterized protein</fullName>
    </submittedName>
</protein>
<dbReference type="Proteomes" id="UP000231279">
    <property type="component" value="Unassembled WGS sequence"/>
</dbReference>
<sequence length="108" mass="12272">MKLSIISIMPTHPPPLGKKNEAKRKEDQSERCPLDDKSLGTSSKPTCPGTKSEVHMLFWLFYNKVKTKDISISINYGGITMFFINFLTCSEMLHLVTLIKKCHIGTHF</sequence>
<dbReference type="AlphaFoldDB" id="A0A2G9G8N1"/>
<organism evidence="2 3">
    <name type="scientific">Handroanthus impetiginosus</name>
    <dbReference type="NCBI Taxonomy" id="429701"/>
    <lineage>
        <taxon>Eukaryota</taxon>
        <taxon>Viridiplantae</taxon>
        <taxon>Streptophyta</taxon>
        <taxon>Embryophyta</taxon>
        <taxon>Tracheophyta</taxon>
        <taxon>Spermatophyta</taxon>
        <taxon>Magnoliopsida</taxon>
        <taxon>eudicotyledons</taxon>
        <taxon>Gunneridae</taxon>
        <taxon>Pentapetalae</taxon>
        <taxon>asterids</taxon>
        <taxon>lamiids</taxon>
        <taxon>Lamiales</taxon>
        <taxon>Bignoniaceae</taxon>
        <taxon>Crescentiina</taxon>
        <taxon>Tabebuia alliance</taxon>
        <taxon>Handroanthus</taxon>
    </lineage>
</organism>
<comment type="caution">
    <text evidence="2">The sequence shown here is derived from an EMBL/GenBank/DDBJ whole genome shotgun (WGS) entry which is preliminary data.</text>
</comment>
<feature type="compositionally biased region" description="Basic and acidic residues" evidence="1">
    <location>
        <begin position="18"/>
        <end position="38"/>
    </location>
</feature>
<dbReference type="EMBL" id="NKXS01006321">
    <property type="protein sequence ID" value="PIN01653.1"/>
    <property type="molecule type" value="Genomic_DNA"/>
</dbReference>